<dbReference type="AlphaFoldDB" id="A0A9D2HGQ3"/>
<dbReference type="Proteomes" id="UP000823900">
    <property type="component" value="Unassembled WGS sequence"/>
</dbReference>
<evidence type="ECO:0000259" key="1">
    <source>
        <dbReference type="Pfam" id="PF07486"/>
    </source>
</evidence>
<dbReference type="InterPro" id="IPR042047">
    <property type="entry name" value="SleB_dom1"/>
</dbReference>
<name>A0A9D2HGQ3_9FIRM</name>
<feature type="domain" description="Cell wall hydrolase SleB" evidence="1">
    <location>
        <begin position="155"/>
        <end position="255"/>
    </location>
</feature>
<dbReference type="Gene3D" id="1.10.10.2520">
    <property type="entry name" value="Cell wall hydrolase SleB, domain 1"/>
    <property type="match status" value="1"/>
</dbReference>
<reference evidence="2" key="1">
    <citation type="journal article" date="2021" name="PeerJ">
        <title>Extensive microbial diversity within the chicken gut microbiome revealed by metagenomics and culture.</title>
        <authorList>
            <person name="Gilroy R."/>
            <person name="Ravi A."/>
            <person name="Getino M."/>
            <person name="Pursley I."/>
            <person name="Horton D.L."/>
            <person name="Alikhan N.F."/>
            <person name="Baker D."/>
            <person name="Gharbi K."/>
            <person name="Hall N."/>
            <person name="Watson M."/>
            <person name="Adriaenssens E.M."/>
            <person name="Foster-Nyarko E."/>
            <person name="Jarju S."/>
            <person name="Secka A."/>
            <person name="Antonio M."/>
            <person name="Oren A."/>
            <person name="Chaudhuri R.R."/>
            <person name="La Ragione R."/>
            <person name="Hildebrand F."/>
            <person name="Pallen M.J."/>
        </authorList>
    </citation>
    <scope>NUCLEOTIDE SEQUENCE</scope>
    <source>
        <strain evidence="2">CHK178-16964</strain>
    </source>
</reference>
<dbReference type="InterPro" id="IPR011105">
    <property type="entry name" value="Cell_wall_hydrolase_SleB"/>
</dbReference>
<evidence type="ECO:0000313" key="2">
    <source>
        <dbReference type="EMBL" id="HJA70532.1"/>
    </source>
</evidence>
<protein>
    <submittedName>
        <fullName evidence="2">Cell wall hydrolase</fullName>
    </submittedName>
</protein>
<comment type="caution">
    <text evidence="2">The sequence shown here is derived from an EMBL/GenBank/DDBJ whole genome shotgun (WGS) entry which is preliminary data.</text>
</comment>
<dbReference type="EMBL" id="DWZA01000026">
    <property type="protein sequence ID" value="HJA70532.1"/>
    <property type="molecule type" value="Genomic_DNA"/>
</dbReference>
<proteinExistence type="predicted"/>
<evidence type="ECO:0000313" key="3">
    <source>
        <dbReference type="Proteomes" id="UP000823900"/>
    </source>
</evidence>
<accession>A0A9D2HGQ3</accession>
<organism evidence="2 3">
    <name type="scientific">Candidatus Lachnoclostridium stercoravium</name>
    <dbReference type="NCBI Taxonomy" id="2838633"/>
    <lineage>
        <taxon>Bacteria</taxon>
        <taxon>Bacillati</taxon>
        <taxon>Bacillota</taxon>
        <taxon>Clostridia</taxon>
        <taxon>Lachnospirales</taxon>
        <taxon>Lachnospiraceae</taxon>
    </lineage>
</organism>
<keyword evidence="2" id="KW-0378">Hydrolase</keyword>
<dbReference type="Pfam" id="PF07486">
    <property type="entry name" value="Hydrolase_2"/>
    <property type="match status" value="1"/>
</dbReference>
<sequence length="256" mass="28721">MLTASLFFHKACRWAKVRWKKVSSQMAFRLAAAAAVLTVFAFVLPGAGAEISSDEAEVRQRQEQAYQVAGELLETNVQKKTEIKEQMDIQAEAAKSAFLEREQESGHGPHTAIERRLEEGEEEPETEQVSTMAISEQDYQVLLKIVEAEAGICDEKGRILVANVILNRVKSGQFPDTVTGVVYQPSQFSPVSTGAIDRVQVTEKTKESVDRALAGEDYSQGALFFMNRSKSRRHAVTWFDSRLTYLFEHGGHEFFR</sequence>
<dbReference type="GO" id="GO:0016787">
    <property type="term" value="F:hydrolase activity"/>
    <property type="evidence" value="ECO:0007669"/>
    <property type="project" value="UniProtKB-KW"/>
</dbReference>
<reference evidence="2" key="2">
    <citation type="submission" date="2021-04" db="EMBL/GenBank/DDBJ databases">
        <authorList>
            <person name="Gilroy R."/>
        </authorList>
    </citation>
    <scope>NUCLEOTIDE SEQUENCE</scope>
    <source>
        <strain evidence="2">CHK178-16964</strain>
    </source>
</reference>
<gene>
    <name evidence="2" type="ORF">IAA07_02995</name>
</gene>